<dbReference type="KEGG" id="slh:YH65_09245"/>
<reference evidence="2 3" key="1">
    <citation type="submission" date="2015-04" db="EMBL/GenBank/DDBJ databases">
        <title>Complete genome sequence of Sulfurovum lithotrophicum ATCC BAA-797T.</title>
        <authorList>
            <person name="Ahn J."/>
            <person name="Park G."/>
            <person name="Jeon W."/>
            <person name="Jang Y."/>
            <person name="Jang M."/>
            <person name="Lee H."/>
            <person name="Lee H."/>
        </authorList>
    </citation>
    <scope>NUCLEOTIDE SEQUENCE [LARGE SCALE GENOMIC DNA]</scope>
    <source>
        <strain evidence="3">ATCC BAA-797 / 42BKT</strain>
    </source>
</reference>
<keyword evidence="3" id="KW-1185">Reference proteome</keyword>
<name>A0A7U4M2A7_9BACT</name>
<evidence type="ECO:0000313" key="2">
    <source>
        <dbReference type="EMBL" id="AKF25540.1"/>
    </source>
</evidence>
<feature type="region of interest" description="Disordered" evidence="1">
    <location>
        <begin position="127"/>
        <end position="154"/>
    </location>
</feature>
<protein>
    <recommendedName>
        <fullName evidence="4">Stringent starvation protein B</fullName>
    </recommendedName>
</protein>
<evidence type="ECO:0000256" key="1">
    <source>
        <dbReference type="SAM" id="MobiDB-lite"/>
    </source>
</evidence>
<sequence>MTMNLFQTAQYRTLMKEHIHKTIIYLFEQDQDFAIACETKHVTFDPELPAEIKETFNETVLFVISGYTFESAKINDEYFIFEAGFGSENFGSAVHVPLLAIKQIFVGEHPIVINLAESAIVPKQADKAKNSKAKNSMEALLNNPENKKLLKKKQ</sequence>
<dbReference type="AlphaFoldDB" id="A0A7U4M2A7"/>
<feature type="compositionally biased region" description="Low complexity" evidence="1">
    <location>
        <begin position="133"/>
        <end position="144"/>
    </location>
</feature>
<dbReference type="EMBL" id="CP011308">
    <property type="protein sequence ID" value="AKF25540.1"/>
    <property type="molecule type" value="Genomic_DNA"/>
</dbReference>
<evidence type="ECO:0000313" key="3">
    <source>
        <dbReference type="Proteomes" id="UP000034444"/>
    </source>
</evidence>
<organism evidence="2 3">
    <name type="scientific">Sulfurovum lithotrophicum</name>
    <dbReference type="NCBI Taxonomy" id="206403"/>
    <lineage>
        <taxon>Bacteria</taxon>
        <taxon>Pseudomonadati</taxon>
        <taxon>Campylobacterota</taxon>
        <taxon>Epsilonproteobacteria</taxon>
        <taxon>Campylobacterales</taxon>
        <taxon>Sulfurovaceae</taxon>
        <taxon>Sulfurovum</taxon>
    </lineage>
</organism>
<gene>
    <name evidence="2" type="ORF">YH65_09245</name>
</gene>
<accession>A0A7U4M2A7</accession>
<reference evidence="3" key="2">
    <citation type="journal article" date="2017" name="Stand. Genomic Sci.">
        <title>Complete genome sequence of the sulfur-oxidizing chemolithoautotrophic Sulfurovum lithotrophicum 42BKTT.</title>
        <authorList>
            <person name="Jeon W."/>
            <person name="Priscilla L."/>
            <person name="Park G."/>
            <person name="Lee H."/>
            <person name="Lee N."/>
            <person name="Lee D."/>
            <person name="Kwon H."/>
            <person name="Ahn I."/>
            <person name="Lee C."/>
            <person name="Lee H."/>
            <person name="Ahn J."/>
        </authorList>
    </citation>
    <scope>NUCLEOTIDE SEQUENCE [LARGE SCALE GENOMIC DNA]</scope>
    <source>
        <strain evidence="3">ATCC BAA-797 / 42BKT</strain>
    </source>
</reference>
<proteinExistence type="predicted"/>
<evidence type="ECO:0008006" key="4">
    <source>
        <dbReference type="Google" id="ProtNLM"/>
    </source>
</evidence>
<dbReference type="Proteomes" id="UP000034444">
    <property type="component" value="Chromosome"/>
</dbReference>